<evidence type="ECO:0000256" key="1">
    <source>
        <dbReference type="SAM" id="MobiDB-lite"/>
    </source>
</evidence>
<gene>
    <name evidence="2" type="ORF">APLA_LOCUS13945</name>
</gene>
<dbReference type="Proteomes" id="UP000494256">
    <property type="component" value="Unassembled WGS sequence"/>
</dbReference>
<evidence type="ECO:0000313" key="3">
    <source>
        <dbReference type="Proteomes" id="UP000494256"/>
    </source>
</evidence>
<reference evidence="2 3" key="1">
    <citation type="submission" date="2020-04" db="EMBL/GenBank/DDBJ databases">
        <authorList>
            <person name="Wallbank WR R."/>
            <person name="Pardo Diaz C."/>
            <person name="Kozak K."/>
            <person name="Martin S."/>
            <person name="Jiggins C."/>
            <person name="Moest M."/>
            <person name="Warren A I."/>
            <person name="Byers J.R.P. K."/>
            <person name="Montejo-Kovacevich G."/>
            <person name="Yen C E."/>
        </authorList>
    </citation>
    <scope>NUCLEOTIDE SEQUENCE [LARGE SCALE GENOMIC DNA]</scope>
</reference>
<dbReference type="AlphaFoldDB" id="A0A8S1AUS4"/>
<feature type="region of interest" description="Disordered" evidence="1">
    <location>
        <begin position="36"/>
        <end position="66"/>
    </location>
</feature>
<dbReference type="EMBL" id="CADEBD010000364">
    <property type="protein sequence ID" value="CAB3252147.1"/>
    <property type="molecule type" value="Genomic_DNA"/>
</dbReference>
<name>A0A8S1AUS4_ARCPL</name>
<evidence type="ECO:0000313" key="2">
    <source>
        <dbReference type="EMBL" id="CAB3252147.1"/>
    </source>
</evidence>
<dbReference type="OrthoDB" id="2157866at2759"/>
<comment type="caution">
    <text evidence="2">The sequence shown here is derived from an EMBL/GenBank/DDBJ whole genome shotgun (WGS) entry which is preliminary data.</text>
</comment>
<sequence>MCLNRLSHCSIELTGKAYDALAGKDAESAVSLQAGVQAGAAHARPAPRHPLASKPSSRADGMATAR</sequence>
<protein>
    <submittedName>
        <fullName evidence="2">Uncharacterized protein</fullName>
    </submittedName>
</protein>
<organism evidence="2 3">
    <name type="scientific">Arctia plantaginis</name>
    <name type="common">Wood tiger moth</name>
    <name type="synonym">Phalaena plantaginis</name>
    <dbReference type="NCBI Taxonomy" id="874455"/>
    <lineage>
        <taxon>Eukaryota</taxon>
        <taxon>Metazoa</taxon>
        <taxon>Ecdysozoa</taxon>
        <taxon>Arthropoda</taxon>
        <taxon>Hexapoda</taxon>
        <taxon>Insecta</taxon>
        <taxon>Pterygota</taxon>
        <taxon>Neoptera</taxon>
        <taxon>Endopterygota</taxon>
        <taxon>Lepidoptera</taxon>
        <taxon>Glossata</taxon>
        <taxon>Ditrysia</taxon>
        <taxon>Noctuoidea</taxon>
        <taxon>Erebidae</taxon>
        <taxon>Arctiinae</taxon>
        <taxon>Arctia</taxon>
    </lineage>
</organism>
<accession>A0A8S1AUS4</accession>
<feature type="compositionally biased region" description="Low complexity" evidence="1">
    <location>
        <begin position="36"/>
        <end position="52"/>
    </location>
</feature>
<proteinExistence type="predicted"/>